<dbReference type="STRING" id="558173.CDOO_02370"/>
<evidence type="ECO:0000256" key="7">
    <source>
        <dbReference type="ARBA" id="ARBA00047464"/>
    </source>
</evidence>
<reference evidence="17 18" key="1">
    <citation type="submission" date="2013-09" db="EMBL/GenBank/DDBJ databases">
        <title>Complete genome sequence of Corynebacterium doosanense CAU 212(T) (=DSM 45436(T)), isolated from activated sludge.</title>
        <authorList>
            <person name="Schaffert L."/>
            <person name="Albersmeier A."/>
            <person name="Kalinowski J."/>
            <person name="Ruckert C."/>
        </authorList>
    </citation>
    <scope>NUCLEOTIDE SEQUENCE [LARGE SCALE GENOMIC DNA]</scope>
    <source>
        <strain evidence="17 18">CAU 212</strain>
    </source>
</reference>
<evidence type="ECO:0000256" key="8">
    <source>
        <dbReference type="HAMAP-Rule" id="MF_00087"/>
    </source>
</evidence>
<dbReference type="GO" id="GO:0008883">
    <property type="term" value="F:glutamyl-tRNA reductase activity"/>
    <property type="evidence" value="ECO:0007669"/>
    <property type="project" value="UniProtKB-UniRule"/>
</dbReference>
<dbReference type="SUPFAM" id="SSF69075">
    <property type="entry name" value="Glutamyl tRNA-reductase dimerization domain"/>
    <property type="match status" value="1"/>
</dbReference>
<evidence type="ECO:0000256" key="6">
    <source>
        <dbReference type="ARBA" id="ARBA00023244"/>
    </source>
</evidence>
<dbReference type="SUPFAM" id="SSF51735">
    <property type="entry name" value="NAD(P)-binding Rossmann-fold domains"/>
    <property type="match status" value="1"/>
</dbReference>
<dbReference type="AlphaFoldDB" id="A0A097IDN0"/>
<dbReference type="FunFam" id="3.30.460.30:FF:000001">
    <property type="entry name" value="Glutamyl-tRNA reductase"/>
    <property type="match status" value="1"/>
</dbReference>
<feature type="domain" description="Glutamyl-tRNA reductase N-terminal" evidence="16">
    <location>
        <begin position="6"/>
        <end position="156"/>
    </location>
</feature>
<accession>A0A097IDN0</accession>
<evidence type="ECO:0000259" key="15">
    <source>
        <dbReference type="Pfam" id="PF01488"/>
    </source>
</evidence>
<feature type="binding site" evidence="8 10">
    <location>
        <begin position="114"/>
        <end position="116"/>
    </location>
    <ligand>
        <name>substrate</name>
    </ligand>
</feature>
<dbReference type="InterPro" id="IPR036291">
    <property type="entry name" value="NAD(P)-bd_dom_sf"/>
</dbReference>
<dbReference type="InterPro" id="IPR015896">
    <property type="entry name" value="4pyrrol_synth_GluRdtase_dimer"/>
</dbReference>
<comment type="pathway">
    <text evidence="1 8 13">Porphyrin-containing compound metabolism; protoporphyrin-IX biosynthesis; 5-aminolevulinate from L-glutamyl-tRNA(Glu): step 1/2.</text>
</comment>
<dbReference type="PANTHER" id="PTHR43013:SF1">
    <property type="entry name" value="GLUTAMYL-TRNA REDUCTASE"/>
    <property type="match status" value="1"/>
</dbReference>
<dbReference type="OrthoDB" id="110209at2"/>
<dbReference type="KEGG" id="cdo:CDOO_02370"/>
<dbReference type="Pfam" id="PF05201">
    <property type="entry name" value="GlutR_N"/>
    <property type="match status" value="1"/>
</dbReference>
<dbReference type="NCBIfam" id="TIGR01035">
    <property type="entry name" value="hemA"/>
    <property type="match status" value="1"/>
</dbReference>
<gene>
    <name evidence="8" type="primary">hemA</name>
    <name evidence="17" type="ORF">CDOO_02370</name>
</gene>
<dbReference type="InterPro" id="IPR000343">
    <property type="entry name" value="4pyrrol_synth_GluRdtase"/>
</dbReference>
<dbReference type="GO" id="GO:0019353">
    <property type="term" value="P:protoporphyrinogen IX biosynthetic process from glutamate"/>
    <property type="evidence" value="ECO:0007669"/>
    <property type="project" value="TreeGrafter"/>
</dbReference>
<dbReference type="NCBIfam" id="NF000744">
    <property type="entry name" value="PRK00045.1-3"/>
    <property type="match status" value="1"/>
</dbReference>
<dbReference type="InterPro" id="IPR018214">
    <property type="entry name" value="GluRdtase_CS"/>
</dbReference>
<comment type="similarity">
    <text evidence="2 8 13">Belongs to the glutamyl-tRNA reductase family.</text>
</comment>
<evidence type="ECO:0000313" key="17">
    <source>
        <dbReference type="EMBL" id="AIT60225.1"/>
    </source>
</evidence>
<feature type="active site" description="Nucleophile" evidence="8 9">
    <location>
        <position position="50"/>
    </location>
</feature>
<dbReference type="HAMAP" id="MF_00087">
    <property type="entry name" value="Glu_tRNA_reductase"/>
    <property type="match status" value="1"/>
</dbReference>
<feature type="domain" description="Quinate/shikimate 5-dehydrogenase/glutamyl-tRNA reductase" evidence="15">
    <location>
        <begin position="180"/>
        <end position="307"/>
    </location>
</feature>
<dbReference type="UniPathway" id="UPA00251">
    <property type="reaction ID" value="UER00316"/>
</dbReference>
<keyword evidence="6 8" id="KW-0627">Porphyrin biosynthesis</keyword>
<evidence type="ECO:0000256" key="3">
    <source>
        <dbReference type="ARBA" id="ARBA00012970"/>
    </source>
</evidence>
<evidence type="ECO:0000256" key="5">
    <source>
        <dbReference type="ARBA" id="ARBA00023002"/>
    </source>
</evidence>
<organism evidence="17 18">
    <name type="scientific">Corynebacterium doosanense CAU 212 = DSM 45436</name>
    <dbReference type="NCBI Taxonomy" id="558173"/>
    <lineage>
        <taxon>Bacteria</taxon>
        <taxon>Bacillati</taxon>
        <taxon>Actinomycetota</taxon>
        <taxon>Actinomycetes</taxon>
        <taxon>Mycobacteriales</taxon>
        <taxon>Corynebacteriaceae</taxon>
        <taxon>Corynebacterium</taxon>
    </lineage>
</organism>
<dbReference type="EC" id="1.2.1.70" evidence="3 8"/>
<feature type="binding site" evidence="8 10">
    <location>
        <begin position="49"/>
        <end position="52"/>
    </location>
    <ligand>
        <name>substrate</name>
    </ligand>
</feature>
<dbReference type="Pfam" id="PF01488">
    <property type="entry name" value="Shikimate_DH"/>
    <property type="match status" value="1"/>
</dbReference>
<feature type="site" description="Important for activity" evidence="8 12">
    <location>
        <position position="99"/>
    </location>
</feature>
<evidence type="ECO:0000256" key="9">
    <source>
        <dbReference type="PIRSR" id="PIRSR000445-1"/>
    </source>
</evidence>
<evidence type="ECO:0000256" key="4">
    <source>
        <dbReference type="ARBA" id="ARBA00022857"/>
    </source>
</evidence>
<dbReference type="EMBL" id="CP006764">
    <property type="protein sequence ID" value="AIT60225.1"/>
    <property type="molecule type" value="Genomic_DNA"/>
</dbReference>
<dbReference type="PROSITE" id="PS00747">
    <property type="entry name" value="GLUTR"/>
    <property type="match status" value="1"/>
</dbReference>
<name>A0A097IDN0_9CORY</name>
<dbReference type="GO" id="GO:0050661">
    <property type="term" value="F:NADP binding"/>
    <property type="evidence" value="ECO:0007669"/>
    <property type="project" value="InterPro"/>
</dbReference>
<dbReference type="InterPro" id="IPR036343">
    <property type="entry name" value="GluRdtase_N_sf"/>
</dbReference>
<evidence type="ECO:0000256" key="1">
    <source>
        <dbReference type="ARBA" id="ARBA00005059"/>
    </source>
</evidence>
<dbReference type="CDD" id="cd05213">
    <property type="entry name" value="NAD_bind_Glutamyl_tRNA_reduct"/>
    <property type="match status" value="1"/>
</dbReference>
<dbReference type="SUPFAM" id="SSF69742">
    <property type="entry name" value="Glutamyl tRNA-reductase catalytic, N-terminal domain"/>
    <property type="match status" value="1"/>
</dbReference>
<dbReference type="Proteomes" id="UP000029914">
    <property type="component" value="Chromosome"/>
</dbReference>
<feature type="binding site" evidence="8 11">
    <location>
        <begin position="191"/>
        <end position="196"/>
    </location>
    <ligand>
        <name>NADP(+)</name>
        <dbReference type="ChEBI" id="CHEBI:58349"/>
    </ligand>
</feature>
<dbReference type="InterPro" id="IPR015895">
    <property type="entry name" value="4pyrrol_synth_GluRdtase_N"/>
</dbReference>
<proteinExistence type="inferred from homology"/>
<feature type="binding site" evidence="8 10">
    <location>
        <position position="109"/>
    </location>
    <ligand>
        <name>substrate</name>
    </ligand>
</feature>
<evidence type="ECO:0000259" key="16">
    <source>
        <dbReference type="Pfam" id="PF05201"/>
    </source>
</evidence>
<evidence type="ECO:0000259" key="14">
    <source>
        <dbReference type="Pfam" id="PF00745"/>
    </source>
</evidence>
<evidence type="ECO:0000256" key="2">
    <source>
        <dbReference type="ARBA" id="ARBA00005916"/>
    </source>
</evidence>
<keyword evidence="5 8" id="KW-0560">Oxidoreductase</keyword>
<feature type="domain" description="Tetrapyrrole biosynthesis glutamyl-tRNA reductase dimerisation" evidence="14">
    <location>
        <begin position="322"/>
        <end position="421"/>
    </location>
</feature>
<evidence type="ECO:0000256" key="10">
    <source>
        <dbReference type="PIRSR" id="PIRSR000445-2"/>
    </source>
</evidence>
<evidence type="ECO:0000256" key="12">
    <source>
        <dbReference type="PIRSR" id="PIRSR000445-4"/>
    </source>
</evidence>
<comment type="function">
    <text evidence="8">Catalyzes the NADPH-dependent reduction of glutamyl-tRNA(Glu) to glutamate 1-semialdehyde (GSA).</text>
</comment>
<dbReference type="Pfam" id="PF00745">
    <property type="entry name" value="GlutR_dimer"/>
    <property type="match status" value="1"/>
</dbReference>
<dbReference type="HOGENOM" id="CLU_035113_4_0_11"/>
<dbReference type="Gene3D" id="3.40.50.720">
    <property type="entry name" value="NAD(P)-binding Rossmann-like Domain"/>
    <property type="match status" value="1"/>
</dbReference>
<comment type="subunit">
    <text evidence="8">Homodimer.</text>
</comment>
<evidence type="ECO:0000313" key="18">
    <source>
        <dbReference type="Proteomes" id="UP000029914"/>
    </source>
</evidence>
<dbReference type="Gene3D" id="3.30.460.30">
    <property type="entry name" value="Glutamyl-tRNA reductase, N-terminal domain"/>
    <property type="match status" value="1"/>
</dbReference>
<dbReference type="InterPro" id="IPR036453">
    <property type="entry name" value="GluRdtase_dimer_dom_sf"/>
</dbReference>
<comment type="domain">
    <text evidence="8">Possesses an unusual extended V-shaped dimeric structure with each monomer consisting of three distinct domains arranged along a curved 'spinal' alpha-helix. The N-terminal catalytic domain specifically recognizes the glutamate moiety of the substrate. The second domain is the NADPH-binding domain, and the third C-terminal domain is responsible for dimerization.</text>
</comment>
<comment type="miscellaneous">
    <text evidence="8">During catalysis, the active site Cys acts as a nucleophile attacking the alpha-carbonyl group of tRNA-bound glutamate with the formation of a thioester intermediate between enzyme and glutamate, and the concomitant release of tRNA(Glu). The thioester intermediate is finally reduced by direct hydride transfer from NADPH, to form the product GSA.</text>
</comment>
<comment type="catalytic activity">
    <reaction evidence="7 8 13">
        <text>(S)-4-amino-5-oxopentanoate + tRNA(Glu) + NADP(+) = L-glutamyl-tRNA(Glu) + NADPH + H(+)</text>
        <dbReference type="Rhea" id="RHEA:12344"/>
        <dbReference type="Rhea" id="RHEA-COMP:9663"/>
        <dbReference type="Rhea" id="RHEA-COMP:9680"/>
        <dbReference type="ChEBI" id="CHEBI:15378"/>
        <dbReference type="ChEBI" id="CHEBI:57501"/>
        <dbReference type="ChEBI" id="CHEBI:57783"/>
        <dbReference type="ChEBI" id="CHEBI:58349"/>
        <dbReference type="ChEBI" id="CHEBI:78442"/>
        <dbReference type="ChEBI" id="CHEBI:78520"/>
        <dbReference type="EC" id="1.2.1.70"/>
    </reaction>
</comment>
<evidence type="ECO:0000256" key="11">
    <source>
        <dbReference type="PIRSR" id="PIRSR000445-3"/>
    </source>
</evidence>
<dbReference type="PANTHER" id="PTHR43013">
    <property type="entry name" value="GLUTAMYL-TRNA REDUCTASE"/>
    <property type="match status" value="1"/>
</dbReference>
<dbReference type="RefSeq" id="WP_018021378.1">
    <property type="nucleotide sequence ID" value="NZ_AQUX01000002.1"/>
</dbReference>
<protein>
    <recommendedName>
        <fullName evidence="3 8">Glutamyl-tRNA reductase</fullName>
        <shortName evidence="8">GluTR</shortName>
        <ecNumber evidence="3 8">1.2.1.70</ecNumber>
    </recommendedName>
</protein>
<dbReference type="eggNOG" id="COG0373">
    <property type="taxonomic scope" value="Bacteria"/>
</dbReference>
<dbReference type="InterPro" id="IPR006151">
    <property type="entry name" value="Shikm_DH/Glu-tRNA_Rdtase"/>
</dbReference>
<evidence type="ECO:0000256" key="13">
    <source>
        <dbReference type="RuleBase" id="RU000584"/>
    </source>
</evidence>
<keyword evidence="18" id="KW-1185">Reference proteome</keyword>
<keyword evidence="4 8" id="KW-0521">NADP</keyword>
<sequence>MSVLVVGMSHRSAPVTLLERLSMDDRIREDAATSLVGQQSLSEAMIISTCNRLEVYSVTNSFHAGVRDVVTVLEEISGVDTDTLRGFLYVRYADAAAEHLMVVASGLDSMVVGEQQIIGQVRAAYQEAAEKGTVGPGLHSLSQSALRTGKRVHSETAIDDAGSSMVSFAIGDALGQLGTTTLAGRTALVLGAGAMASLAATHLGRLGVDKIIVANRTFARAERLASHAREAGVAAEAIDFASRAQVLGDVDLAVSATGADDFTITAADIPADRHDRLMLIDLSLPRDIDDAAAGLDGVGLVNIESLHKSVTSRDSTSVAHRRAQEIVAEELEAYSSAQRVRDVAPAVTALRKGANDIAEDELARLRAKLDNVGDEEFAEISRTVRRVVDKLLHEPTIQAKRLAADSGSLSYETALQQLFGLGSVIDTTAVAVDAAELPEEDTAGRRGRKLKERIAGQ</sequence>
<dbReference type="PIRSF" id="PIRSF000445">
    <property type="entry name" value="4pyrrol_synth_GluRdtase"/>
    <property type="match status" value="1"/>
</dbReference>
<feature type="binding site" evidence="8 10">
    <location>
        <position position="120"/>
    </location>
    <ligand>
        <name>substrate</name>
    </ligand>
</feature>